<gene>
    <name evidence="7" type="ORF">ACFOOG_06275</name>
</gene>
<dbReference type="PANTHER" id="PTHR22807:SF53">
    <property type="entry name" value="RIBOSOMAL RNA SMALL SUBUNIT METHYLTRANSFERASE B-RELATED"/>
    <property type="match status" value="1"/>
</dbReference>
<evidence type="ECO:0000256" key="2">
    <source>
        <dbReference type="ARBA" id="ARBA00022679"/>
    </source>
</evidence>
<feature type="domain" description="SAM-dependent MTase RsmB/NOP-type" evidence="6">
    <location>
        <begin position="170"/>
        <end position="444"/>
    </location>
</feature>
<dbReference type="Pfam" id="PF01189">
    <property type="entry name" value="Methyltr_RsmB-F"/>
    <property type="match status" value="1"/>
</dbReference>
<organism evidence="7 8">
    <name type="scientific">Saccharospirillum mangrovi</name>
    <dbReference type="NCBI Taxonomy" id="2161747"/>
    <lineage>
        <taxon>Bacteria</taxon>
        <taxon>Pseudomonadati</taxon>
        <taxon>Pseudomonadota</taxon>
        <taxon>Gammaproteobacteria</taxon>
        <taxon>Oceanospirillales</taxon>
        <taxon>Saccharospirillaceae</taxon>
        <taxon>Saccharospirillum</taxon>
    </lineage>
</organism>
<dbReference type="CDD" id="cd02440">
    <property type="entry name" value="AdoMet_MTases"/>
    <property type="match status" value="1"/>
</dbReference>
<feature type="binding site" evidence="5">
    <location>
        <position position="320"/>
    </location>
    <ligand>
        <name>S-adenosyl-L-methionine</name>
        <dbReference type="ChEBI" id="CHEBI:59789"/>
    </ligand>
</feature>
<dbReference type="PROSITE" id="PS51686">
    <property type="entry name" value="SAM_MT_RSMB_NOP"/>
    <property type="match status" value="1"/>
</dbReference>
<feature type="active site" description="Nucleophile" evidence="5">
    <location>
        <position position="396"/>
    </location>
</feature>
<name>A0ABV7ZYL2_9GAMM</name>
<evidence type="ECO:0000313" key="7">
    <source>
        <dbReference type="EMBL" id="MFC3852436.1"/>
    </source>
</evidence>
<dbReference type="PANTHER" id="PTHR22807">
    <property type="entry name" value="NOP2 YEAST -RELATED NOL1/NOP2/FMU SUN DOMAIN-CONTAINING"/>
    <property type="match status" value="1"/>
</dbReference>
<dbReference type="SUPFAM" id="SSF53335">
    <property type="entry name" value="S-adenosyl-L-methionine-dependent methyltransferases"/>
    <property type="match status" value="1"/>
</dbReference>
<reference evidence="8" key="1">
    <citation type="journal article" date="2019" name="Int. J. Syst. Evol. Microbiol.">
        <title>The Global Catalogue of Microorganisms (GCM) 10K type strain sequencing project: providing services to taxonomists for standard genome sequencing and annotation.</title>
        <authorList>
            <consortium name="The Broad Institute Genomics Platform"/>
            <consortium name="The Broad Institute Genome Sequencing Center for Infectious Disease"/>
            <person name="Wu L."/>
            <person name="Ma J."/>
        </authorList>
    </citation>
    <scope>NUCLEOTIDE SEQUENCE [LARGE SCALE GENOMIC DNA]</scope>
    <source>
        <strain evidence="8">IBRC 10765</strain>
    </source>
</reference>
<feature type="binding site" evidence="5">
    <location>
        <position position="343"/>
    </location>
    <ligand>
        <name>S-adenosyl-L-methionine</name>
        <dbReference type="ChEBI" id="CHEBI:59789"/>
    </ligand>
</feature>
<sequence length="444" mass="50382">MSHALPEFRGFRFPHIKRLWTALCQEPELPQLDRWLSKTLRDEKAFGRRDRLYYADVLFAAMRYLQPIVLLEAGFKAGDVKQFPALYQAEDAAMTSVTLWQSVQALPVEVVLFWLAKLTDTGGDWPREITDLAERHQFWTNVKQVLNKANMNDVLQGWRPRWQPLLAARGLRSGWSQELLHPFVQGQNTRPPLWLRVQRPEDVAPVAAQIIGQGYDLEQDGDALKVIGERGIYQLPAWQEGKLEIQDWASQQISRAVDAQPGEQVWDACAGGGGKTLAMASAMNNKGAVTATDIREYKLEEIKKRAKRAGWFNVRRFPWDAEAPLRLPKEVARQGGFDRVLVDAPCTSSGTWRRNPDARWRLDETQLTELLALQDKILHNAAPAVKVGGRLVYATCSWLEAENEQRVEAFLANNAGFTLEQQQVVGFPHQNADTMFYAVLTRVA</sequence>
<keyword evidence="2 5" id="KW-0808">Transferase</keyword>
<comment type="caution">
    <text evidence="7">The sequence shown here is derived from an EMBL/GenBank/DDBJ whole genome shotgun (WGS) entry which is preliminary data.</text>
</comment>
<evidence type="ECO:0000256" key="1">
    <source>
        <dbReference type="ARBA" id="ARBA00022603"/>
    </source>
</evidence>
<comment type="similarity">
    <text evidence="5">Belongs to the class I-like SAM-binding methyltransferase superfamily. RsmB/NOP family.</text>
</comment>
<dbReference type="InterPro" id="IPR029063">
    <property type="entry name" value="SAM-dependent_MTases_sf"/>
</dbReference>
<evidence type="ECO:0000313" key="8">
    <source>
        <dbReference type="Proteomes" id="UP001595617"/>
    </source>
</evidence>
<keyword evidence="8" id="KW-1185">Reference proteome</keyword>
<dbReference type="GO" id="GO:0008168">
    <property type="term" value="F:methyltransferase activity"/>
    <property type="evidence" value="ECO:0007669"/>
    <property type="project" value="UniProtKB-KW"/>
</dbReference>
<dbReference type="Gene3D" id="3.40.50.150">
    <property type="entry name" value="Vaccinia Virus protein VP39"/>
    <property type="match status" value="1"/>
</dbReference>
<dbReference type="GO" id="GO:0032259">
    <property type="term" value="P:methylation"/>
    <property type="evidence" value="ECO:0007669"/>
    <property type="project" value="UniProtKB-KW"/>
</dbReference>
<dbReference type="InterPro" id="IPR049560">
    <property type="entry name" value="MeTrfase_RsmB-F_NOP2_cat"/>
</dbReference>
<dbReference type="RefSeq" id="WP_380694561.1">
    <property type="nucleotide sequence ID" value="NZ_JBHRYR010000002.1"/>
</dbReference>
<evidence type="ECO:0000256" key="5">
    <source>
        <dbReference type="PROSITE-ProRule" id="PRU01023"/>
    </source>
</evidence>
<feature type="binding site" evidence="5">
    <location>
        <position position="293"/>
    </location>
    <ligand>
        <name>S-adenosyl-L-methionine</name>
        <dbReference type="ChEBI" id="CHEBI:59789"/>
    </ligand>
</feature>
<evidence type="ECO:0000256" key="3">
    <source>
        <dbReference type="ARBA" id="ARBA00022691"/>
    </source>
</evidence>
<evidence type="ECO:0000259" key="6">
    <source>
        <dbReference type="PROSITE" id="PS51686"/>
    </source>
</evidence>
<dbReference type="InterPro" id="IPR001678">
    <property type="entry name" value="MeTrfase_RsmB-F_NOP2_dom"/>
</dbReference>
<dbReference type="EMBL" id="JBHRYR010000002">
    <property type="protein sequence ID" value="MFC3852436.1"/>
    <property type="molecule type" value="Genomic_DNA"/>
</dbReference>
<accession>A0ABV7ZYL2</accession>
<evidence type="ECO:0000256" key="4">
    <source>
        <dbReference type="ARBA" id="ARBA00022884"/>
    </source>
</evidence>
<proteinExistence type="inferred from homology"/>
<dbReference type="PRINTS" id="PR02008">
    <property type="entry name" value="RCMTFAMILY"/>
</dbReference>
<keyword evidence="1 5" id="KW-0489">Methyltransferase</keyword>
<comment type="caution">
    <text evidence="5">Lacks conserved residue(s) required for the propagation of feature annotation.</text>
</comment>
<keyword evidence="4 5" id="KW-0694">RNA-binding</keyword>
<dbReference type="Proteomes" id="UP001595617">
    <property type="component" value="Unassembled WGS sequence"/>
</dbReference>
<dbReference type="InterPro" id="IPR023267">
    <property type="entry name" value="RCMT"/>
</dbReference>
<dbReference type="EC" id="2.1.1.-" evidence="7"/>
<protein>
    <submittedName>
        <fullName evidence="7">RsmB/NOP family class I SAM-dependent RNA methyltransferase</fullName>
        <ecNumber evidence="7">2.1.1.-</ecNumber>
    </submittedName>
</protein>
<keyword evidence="3 5" id="KW-0949">S-adenosyl-L-methionine</keyword>